<dbReference type="Proteomes" id="UP001320706">
    <property type="component" value="Unassembled WGS sequence"/>
</dbReference>
<accession>A0ACC3SDF9</accession>
<keyword evidence="2" id="KW-1185">Reference proteome</keyword>
<protein>
    <submittedName>
        <fullName evidence="1">TTAGGG repeat binding factor</fullName>
    </submittedName>
</protein>
<evidence type="ECO:0000313" key="1">
    <source>
        <dbReference type="EMBL" id="KAK8208069.1"/>
    </source>
</evidence>
<evidence type="ECO:0000313" key="2">
    <source>
        <dbReference type="Proteomes" id="UP001320706"/>
    </source>
</evidence>
<reference evidence="1" key="1">
    <citation type="submission" date="2024-02" db="EMBL/GenBank/DDBJ databases">
        <title>Metagenome Assembled Genome of Zalaria obscura JY119.</title>
        <authorList>
            <person name="Vighnesh L."/>
            <person name="Jagadeeshwari U."/>
            <person name="Venkata Ramana C."/>
            <person name="Sasikala C."/>
        </authorList>
    </citation>
    <scope>NUCLEOTIDE SEQUENCE</scope>
    <source>
        <strain evidence="1">JY119</strain>
    </source>
</reference>
<proteinExistence type="predicted"/>
<organism evidence="1 2">
    <name type="scientific">Zalaria obscura</name>
    <dbReference type="NCBI Taxonomy" id="2024903"/>
    <lineage>
        <taxon>Eukaryota</taxon>
        <taxon>Fungi</taxon>
        <taxon>Dikarya</taxon>
        <taxon>Ascomycota</taxon>
        <taxon>Pezizomycotina</taxon>
        <taxon>Dothideomycetes</taxon>
        <taxon>Dothideomycetidae</taxon>
        <taxon>Dothideales</taxon>
        <taxon>Zalariaceae</taxon>
        <taxon>Zalaria</taxon>
    </lineage>
</organism>
<comment type="caution">
    <text evidence="1">The sequence shown here is derived from an EMBL/GenBank/DDBJ whole genome shotgun (WGS) entry which is preliminary data.</text>
</comment>
<dbReference type="EMBL" id="JAMKPW020000019">
    <property type="protein sequence ID" value="KAK8208069.1"/>
    <property type="molecule type" value="Genomic_DNA"/>
</dbReference>
<name>A0ACC3SDF9_9PEZI</name>
<gene>
    <name evidence="1" type="primary">TBF1</name>
    <name evidence="1" type="ORF">M8818_004107</name>
</gene>
<sequence>MAGDAFNAGNPITSHRAQQLPGLQENGQDGLGIPGIKRARDDTADEWANKRLRPDDYLSGGNARSSTSTPQLAAQQAYNAASYAGQGTYGSSNYIGVEELDTPQNGMQAPQPGGPAFETPLSMYPSNASSYSGQSPSMAQSQNQTSTPQVSNPYSTTWELAEQGTGAGPYPPTTIQSGYSNAYGAGPMGAIASAYGAPFTTLDGGWSGSQYSYGAQPGAYNTHDPSILYNQDASLHLKLQSLSVLDNLSTQIIMKLAKGSLAETRKVYSRDTPFIDAIAIQLLSTPYQEIIRKANKAMFISSILEGHDISFFHLNEFFLEIFVPMGQRLLKWQGAIFLELKTQTYISALMNSDGPTEALLDELFPQDLQDRLISRHPDGPNLTPSETDFLERANARRKYLLAESATGNASKTLPMKYEWQDFLREFASAIGKNVENILNSPTRAPFGNTSQSYSQNGLLPPRQPNPSLPSSMQQPPIDTQTASAQSGQSSVPGAQSSWSDITKTQTPQAPGPSIAVTTQVDRARASPFVASQSTVSSPTSRGTGEKKAPRSGPVGGTPRQPWKQEEEDALLAGLTEVKGPHWSQILSLYGRGGSISEVLKDRNQIQLKDKARNLKLWYLKMGNDVPACLRGVTGELRKRGGARVRAALGLDGPDDGSPTGGTAAGAGPSASSKKSAVQNSGVRRVAAENGQREGSMPQIDPALGGDLGRSHDFKTV</sequence>